<dbReference type="ExpressionAtlas" id="A0A178V0M6">
    <property type="expression patterns" value="baseline and differential"/>
</dbReference>
<evidence type="ECO:0000313" key="4">
    <source>
        <dbReference type="EMBL" id="VYS62393.1"/>
    </source>
</evidence>
<dbReference type="EMBL" id="LUHQ01000004">
    <property type="protein sequence ID" value="OAO98904.1"/>
    <property type="molecule type" value="Genomic_DNA"/>
</dbReference>
<evidence type="ECO:0000313" key="5">
    <source>
        <dbReference type="Proteomes" id="UP000078284"/>
    </source>
</evidence>
<dbReference type="GeneID" id="826830"/>
<evidence type="ECO:0000313" key="2">
    <source>
        <dbReference type="EMBL" id="CAA0394866.1"/>
    </source>
</evidence>
<evidence type="ECO:0000313" key="3">
    <source>
        <dbReference type="EMBL" id="OAO98904.1"/>
    </source>
</evidence>
<dbReference type="Araport" id="AT4G12220"/>
<dbReference type="Proteomes" id="UP000426265">
    <property type="component" value="Unassembled WGS sequence"/>
</dbReference>
<proteinExistence type="predicted"/>
<dbReference type="EMBL" id="CACRSJ010000109">
    <property type="protein sequence ID" value="VYS62393.1"/>
    <property type="molecule type" value="Genomic_DNA"/>
</dbReference>
<dbReference type="KEGG" id="ath:AT4G12220"/>
<name>A0A178V0M6_ARATH</name>
<gene>
    <name evidence="1" type="ordered locus">At4g12220</name>
    <name evidence="3" type="ordered locus">AXX17_At4g13720</name>
    <name evidence="4" type="ORF">AN1_LOCUS17820</name>
    <name evidence="2" type="ORF">C24_LOCUS17710</name>
</gene>
<reference evidence="2 7" key="3">
    <citation type="submission" date="2019-12" db="EMBL/GenBank/DDBJ databases">
        <authorList>
            <person name="Jiao W.-B."/>
            <person name="Schneeberger K."/>
        </authorList>
    </citation>
    <scope>NUCLEOTIDE SEQUENCE [LARGE SCALE GENOMIC DNA]</scope>
    <source>
        <strain evidence="6">cv. An-1</strain>
        <strain evidence="7">cv. C24</strain>
    </source>
</reference>
<evidence type="ECO:0000313" key="6">
    <source>
        <dbReference type="Proteomes" id="UP000426265"/>
    </source>
</evidence>
<evidence type="ECO:0000313" key="1">
    <source>
        <dbReference type="Araport" id="AT4G12220"/>
    </source>
</evidence>
<dbReference type="Proteomes" id="UP000434276">
    <property type="component" value="Unassembled WGS sequence"/>
</dbReference>
<protein>
    <submittedName>
        <fullName evidence="3">Uncharacterized protein</fullName>
    </submittedName>
</protein>
<dbReference type="OrthoDB" id="10329461at2759"/>
<accession>A0A178V0M6</accession>
<reference evidence="5" key="1">
    <citation type="journal article" date="2016" name="Proc. Natl. Acad. Sci. U.S.A.">
        <title>Chromosome-level assembly of Arabidopsis thaliana Ler reveals the extent of translocation and inversion polymorphisms.</title>
        <authorList>
            <person name="Zapata L."/>
            <person name="Ding J."/>
            <person name="Willing E.M."/>
            <person name="Hartwig B."/>
            <person name="Bezdan D."/>
            <person name="Jiao W.B."/>
            <person name="Patel V."/>
            <person name="Velikkakam James G."/>
            <person name="Koornneef M."/>
            <person name="Ossowski S."/>
            <person name="Schneeberger K."/>
        </authorList>
    </citation>
    <scope>NUCLEOTIDE SEQUENCE [LARGE SCALE GENOMIC DNA]</scope>
    <source>
        <strain evidence="5">cv. Landsberg erecta</strain>
    </source>
</reference>
<organism evidence="3 5">
    <name type="scientific">Arabidopsis thaliana</name>
    <name type="common">Mouse-ear cress</name>
    <dbReference type="NCBI Taxonomy" id="3702"/>
    <lineage>
        <taxon>Eukaryota</taxon>
        <taxon>Viridiplantae</taxon>
        <taxon>Streptophyta</taxon>
        <taxon>Embryophyta</taxon>
        <taxon>Tracheophyta</taxon>
        <taxon>Spermatophyta</taxon>
        <taxon>Magnoliopsida</taxon>
        <taxon>eudicotyledons</taxon>
        <taxon>Gunneridae</taxon>
        <taxon>Pentapetalae</taxon>
        <taxon>rosids</taxon>
        <taxon>malvids</taxon>
        <taxon>Brassicales</taxon>
        <taxon>Brassicaceae</taxon>
        <taxon>Camelineae</taxon>
        <taxon>Arabidopsis</taxon>
    </lineage>
</organism>
<dbReference type="AlphaFoldDB" id="A0A178V0M6"/>
<dbReference type="EMBL" id="CACSHJ010000095">
    <property type="protein sequence ID" value="CAA0394866.1"/>
    <property type="molecule type" value="Genomic_DNA"/>
</dbReference>
<sequence>MKYCKVELRFINQRKLSPSQPNSVLVFIETKSEEIFVNPTTGHQTSRSTPASPSFFDTINLCSSSHHHIRSLLRSRFVSYHFLCDILAPEIATEAINLGFGRNGFTFTVVVTVTNRTVSVTSNDTEIIENGSTREDKSRGIKEFEHGNRVVFHLFPRSLQSET</sequence>
<reference evidence="3" key="2">
    <citation type="submission" date="2016-03" db="EMBL/GenBank/DDBJ databases">
        <title>Full-length assembly of Arabidopsis thaliana Ler reveals the complement of translocations and inversions.</title>
        <authorList>
            <person name="Zapata L."/>
            <person name="Schneeberger K."/>
            <person name="Ossowski S."/>
        </authorList>
    </citation>
    <scope>NUCLEOTIDE SEQUENCE [LARGE SCALE GENOMIC DNA]</scope>
    <source>
        <tissue evidence="3">Leaf</tissue>
    </source>
</reference>
<evidence type="ECO:0000313" key="7">
    <source>
        <dbReference type="Proteomes" id="UP000434276"/>
    </source>
</evidence>
<dbReference type="Proteomes" id="UP000078284">
    <property type="component" value="Chromosome 4"/>
</dbReference>